<dbReference type="InterPro" id="IPR013525">
    <property type="entry name" value="ABC2_TM"/>
</dbReference>
<proteinExistence type="predicted"/>
<dbReference type="EMBL" id="WTYH01000001">
    <property type="protein sequence ID" value="MXO94769.1"/>
    <property type="molecule type" value="Genomic_DNA"/>
</dbReference>
<feature type="transmembrane region" description="Helical" evidence="6">
    <location>
        <begin position="370"/>
        <end position="388"/>
    </location>
</feature>
<keyword evidence="2 6" id="KW-0812">Transmembrane</keyword>
<name>A0A845AB58_9SPHN</name>
<dbReference type="RefSeq" id="WP_131451379.1">
    <property type="nucleotide sequence ID" value="NZ_BMJK01000001.1"/>
</dbReference>
<evidence type="ECO:0000256" key="5">
    <source>
        <dbReference type="SAM" id="MobiDB-lite"/>
    </source>
</evidence>
<evidence type="ECO:0000256" key="4">
    <source>
        <dbReference type="ARBA" id="ARBA00023136"/>
    </source>
</evidence>
<dbReference type="GO" id="GO:0016020">
    <property type="term" value="C:membrane"/>
    <property type="evidence" value="ECO:0007669"/>
    <property type="project" value="UniProtKB-SubCell"/>
</dbReference>
<evidence type="ECO:0000259" key="7">
    <source>
        <dbReference type="Pfam" id="PF12698"/>
    </source>
</evidence>
<gene>
    <name evidence="8" type="ORF">GRI62_14300</name>
</gene>
<sequence>MNRAVQSGGRLPLLQAAWVIARRDFTAILFSRSFIFFLLGPLFPVVVMVMAGGVGAQVQSAAASVDVGVAMQSADVDAMLAAREDLAAQLGGAVPPMVAVARLQPGETYDARTVLENAQGSLAAVVSGSPQAPVLIATEGHVGRWQGMVGMIAEAAQEPAARAYPPVATRVVGTSGASQSSGRLRTAQGAQVMLFLLIMLLAGMVLSNLVEEKGNKIIEILAAAIPMDAVFLGKLFAMLGVSVVGIVVWGATGASVLFAAGQSLSDFANPGVGWPVFLLLFALYFAMGYLLLGSIFLAVGSLATTVREVQTMAMPASMMQIVVFFLASLAVTDRGGWVEAVAIAFPLSSPFTMLARAAMEETLWPHLLALAWQGLWVALFVKAGSTLFRRRVMKSGPRSSGRRGLGRAMAGLFSKGSGGAA</sequence>
<protein>
    <submittedName>
        <fullName evidence="8">ABC transporter permease</fullName>
    </submittedName>
</protein>
<dbReference type="Pfam" id="PF12698">
    <property type="entry name" value="ABC2_membrane_3"/>
    <property type="match status" value="1"/>
</dbReference>
<evidence type="ECO:0000313" key="8">
    <source>
        <dbReference type="EMBL" id="MXO94769.1"/>
    </source>
</evidence>
<evidence type="ECO:0000256" key="2">
    <source>
        <dbReference type="ARBA" id="ARBA00022692"/>
    </source>
</evidence>
<reference evidence="8 9" key="1">
    <citation type="submission" date="2019-12" db="EMBL/GenBank/DDBJ databases">
        <title>Genomic-based taxomic classification of the family Erythrobacteraceae.</title>
        <authorList>
            <person name="Xu L."/>
        </authorList>
    </citation>
    <scope>NUCLEOTIDE SEQUENCE [LARGE SCALE GENOMIC DNA]</scope>
    <source>
        <strain evidence="8 9">RC4-10-4</strain>
    </source>
</reference>
<feature type="transmembrane region" description="Helical" evidence="6">
    <location>
        <begin position="235"/>
        <end position="260"/>
    </location>
</feature>
<evidence type="ECO:0000256" key="6">
    <source>
        <dbReference type="SAM" id="Phobius"/>
    </source>
</evidence>
<accession>A0A845AB58</accession>
<dbReference type="AlphaFoldDB" id="A0A845AB58"/>
<feature type="transmembrane region" description="Helical" evidence="6">
    <location>
        <begin position="192"/>
        <end position="210"/>
    </location>
</feature>
<evidence type="ECO:0000256" key="1">
    <source>
        <dbReference type="ARBA" id="ARBA00004141"/>
    </source>
</evidence>
<keyword evidence="3 6" id="KW-1133">Transmembrane helix</keyword>
<organism evidence="8 9">
    <name type="scientific">Aurantiacibacter arachoides</name>
    <dbReference type="NCBI Taxonomy" id="1850444"/>
    <lineage>
        <taxon>Bacteria</taxon>
        <taxon>Pseudomonadati</taxon>
        <taxon>Pseudomonadota</taxon>
        <taxon>Alphaproteobacteria</taxon>
        <taxon>Sphingomonadales</taxon>
        <taxon>Erythrobacteraceae</taxon>
        <taxon>Aurantiacibacter</taxon>
    </lineage>
</organism>
<evidence type="ECO:0000313" key="9">
    <source>
        <dbReference type="Proteomes" id="UP000460626"/>
    </source>
</evidence>
<evidence type="ECO:0000256" key="3">
    <source>
        <dbReference type="ARBA" id="ARBA00022989"/>
    </source>
</evidence>
<feature type="transmembrane region" description="Helical" evidence="6">
    <location>
        <begin position="34"/>
        <end position="54"/>
    </location>
</feature>
<keyword evidence="9" id="KW-1185">Reference proteome</keyword>
<feature type="region of interest" description="Disordered" evidence="5">
    <location>
        <begin position="396"/>
        <end position="421"/>
    </location>
</feature>
<comment type="subcellular location">
    <subcellularLocation>
        <location evidence="1">Membrane</location>
        <topology evidence="1">Multi-pass membrane protein</topology>
    </subcellularLocation>
</comment>
<feature type="transmembrane region" description="Helical" evidence="6">
    <location>
        <begin position="272"/>
        <end position="300"/>
    </location>
</feature>
<keyword evidence="4 6" id="KW-0472">Membrane</keyword>
<dbReference type="Proteomes" id="UP000460626">
    <property type="component" value="Unassembled WGS sequence"/>
</dbReference>
<feature type="domain" description="ABC-2 type transporter transmembrane" evidence="7">
    <location>
        <begin position="157"/>
        <end position="375"/>
    </location>
</feature>
<comment type="caution">
    <text evidence="8">The sequence shown here is derived from an EMBL/GenBank/DDBJ whole genome shotgun (WGS) entry which is preliminary data.</text>
</comment>
<dbReference type="OrthoDB" id="7388589at2"/>
<dbReference type="GO" id="GO:0140359">
    <property type="term" value="F:ABC-type transporter activity"/>
    <property type="evidence" value="ECO:0007669"/>
    <property type="project" value="InterPro"/>
</dbReference>